<protein>
    <submittedName>
        <fullName evidence="2">Uncharacterized protein</fullName>
    </submittedName>
</protein>
<dbReference type="InterPro" id="IPR047928">
    <property type="entry name" value="Perm_prefix_1"/>
</dbReference>
<keyword evidence="1" id="KW-0472">Membrane</keyword>
<organism evidence="2 3">
    <name type="scientific">Peribacillus simplex</name>
    <dbReference type="NCBI Taxonomy" id="1478"/>
    <lineage>
        <taxon>Bacteria</taxon>
        <taxon>Bacillati</taxon>
        <taxon>Bacillota</taxon>
        <taxon>Bacilli</taxon>
        <taxon>Bacillales</taxon>
        <taxon>Bacillaceae</taxon>
        <taxon>Peribacillus</taxon>
    </lineage>
</organism>
<dbReference type="EMBL" id="CAKKMG010000176">
    <property type="protein sequence ID" value="CAH0317152.1"/>
    <property type="molecule type" value="Genomic_DNA"/>
</dbReference>
<name>A0A9W4PIN1_9BACI</name>
<evidence type="ECO:0000256" key="1">
    <source>
        <dbReference type="SAM" id="Phobius"/>
    </source>
</evidence>
<sequence length="270" mass="30917">MKEIEAFVDSVYQNVGGNKKEIQELKDEMKGHLLEAVHELKLEGKSEQEAIEISIERFGGEKEIRSIVGQLFKAQRTFAKWVLYTALTFLLISFIGYGILIPLERNQQNESYQFSSQILDSLGNTITEQAKTDIQKIVQENENITGVTISAVEVTNYGNETFYNTVSEEPEYSFREKPIFNHFITYRADGTGNENWDVMVESKGYVETAYTALFLSVCIYWVLFAIWAIINAYHHRRLNAGWVIAFALFNLIGYLVYFLVGKKVPSKTIS</sequence>
<dbReference type="NCBIfam" id="NF038403">
    <property type="entry name" value="perm_prefix_1"/>
    <property type="match status" value="1"/>
</dbReference>
<dbReference type="RefSeq" id="WP_230304283.1">
    <property type="nucleotide sequence ID" value="NZ_CAKKMG010000176.1"/>
</dbReference>
<keyword evidence="1" id="KW-1133">Transmembrane helix</keyword>
<feature type="transmembrane region" description="Helical" evidence="1">
    <location>
        <begin position="81"/>
        <end position="103"/>
    </location>
</feature>
<feature type="transmembrane region" description="Helical" evidence="1">
    <location>
        <begin position="209"/>
        <end position="230"/>
    </location>
</feature>
<reference evidence="2" key="1">
    <citation type="submission" date="2021-11" db="EMBL/GenBank/DDBJ databases">
        <authorList>
            <person name="Bulgarelli D."/>
        </authorList>
    </citation>
    <scope>NUCLEOTIDE SEQUENCE</scope>
    <source>
        <strain evidence="2">Bi133</strain>
    </source>
</reference>
<gene>
    <name evidence="2" type="ORF">SRABI133_05191</name>
</gene>
<evidence type="ECO:0000313" key="2">
    <source>
        <dbReference type="EMBL" id="CAH0317152.1"/>
    </source>
</evidence>
<feature type="transmembrane region" description="Helical" evidence="1">
    <location>
        <begin position="242"/>
        <end position="260"/>
    </location>
</feature>
<dbReference type="Proteomes" id="UP000789326">
    <property type="component" value="Unassembled WGS sequence"/>
</dbReference>
<dbReference type="AlphaFoldDB" id="A0A9W4PIN1"/>
<accession>A0A9W4PIN1</accession>
<keyword evidence="1" id="KW-0812">Transmembrane</keyword>
<proteinExistence type="predicted"/>
<comment type="caution">
    <text evidence="2">The sequence shown here is derived from an EMBL/GenBank/DDBJ whole genome shotgun (WGS) entry which is preliminary data.</text>
</comment>
<evidence type="ECO:0000313" key="3">
    <source>
        <dbReference type="Proteomes" id="UP000789326"/>
    </source>
</evidence>